<comment type="function">
    <text evidence="14">Catalyzes the phosphorylation of various hexoses to hexose 6-phosphate.</text>
</comment>
<dbReference type="CDD" id="cd24019">
    <property type="entry name" value="ASKHA_NBD_HK_meta"/>
    <property type="match status" value="2"/>
</dbReference>
<dbReference type="SUPFAM" id="SSF53067">
    <property type="entry name" value="Actin-like ATPase domain"/>
    <property type="match status" value="4"/>
</dbReference>
<dbReference type="Gene3D" id="3.40.367.20">
    <property type="match status" value="2"/>
</dbReference>
<evidence type="ECO:0000256" key="11">
    <source>
        <dbReference type="ARBA" id="ARBA00047905"/>
    </source>
</evidence>
<dbReference type="UniPathway" id="UPA00242"/>
<dbReference type="OrthoDB" id="419537at2759"/>
<dbReference type="GO" id="GO:0008865">
    <property type="term" value="F:fructokinase activity"/>
    <property type="evidence" value="ECO:0007669"/>
    <property type="project" value="TreeGrafter"/>
</dbReference>
<keyword evidence="7" id="KW-0418">Kinase</keyword>
<evidence type="ECO:0000256" key="5">
    <source>
        <dbReference type="ARBA" id="ARBA00022679"/>
    </source>
</evidence>
<feature type="domain" description="Hexokinase C-terminal" evidence="16">
    <location>
        <begin position="235"/>
        <end position="465"/>
    </location>
</feature>
<feature type="domain" description="Hexokinase N-terminal" evidence="15">
    <location>
        <begin position="505"/>
        <end position="702"/>
    </location>
</feature>
<evidence type="ECO:0000256" key="14">
    <source>
        <dbReference type="ARBA" id="ARBA00059457"/>
    </source>
</evidence>
<evidence type="ECO:0000313" key="17">
    <source>
        <dbReference type="EMBL" id="RMX47461.1"/>
    </source>
</evidence>
<accession>A0A3M6U1H0</accession>
<dbReference type="InterPro" id="IPR022672">
    <property type="entry name" value="Hexokinase_N"/>
</dbReference>
<evidence type="ECO:0000256" key="7">
    <source>
        <dbReference type="ARBA" id="ARBA00022777"/>
    </source>
</evidence>
<dbReference type="InterPro" id="IPR019807">
    <property type="entry name" value="Hexokinase_BS"/>
</dbReference>
<evidence type="ECO:0000256" key="9">
    <source>
        <dbReference type="ARBA" id="ARBA00023152"/>
    </source>
</evidence>
<dbReference type="FunFam" id="3.30.420.40:FF:000095">
    <property type="entry name" value="Phosphotransferase"/>
    <property type="match status" value="1"/>
</dbReference>
<evidence type="ECO:0000256" key="10">
    <source>
        <dbReference type="ARBA" id="ARBA00044613"/>
    </source>
</evidence>
<evidence type="ECO:0000256" key="2">
    <source>
        <dbReference type="ARBA" id="ARBA00005028"/>
    </source>
</evidence>
<keyword evidence="6" id="KW-0547">Nucleotide-binding</keyword>
<gene>
    <name evidence="17" type="ORF">pdam_00002118</name>
</gene>
<evidence type="ECO:0000259" key="15">
    <source>
        <dbReference type="Pfam" id="PF00349"/>
    </source>
</evidence>
<dbReference type="FunFam" id="3.40.367.20:FF:000005">
    <property type="entry name" value="Phosphotransferase"/>
    <property type="match status" value="2"/>
</dbReference>
<evidence type="ECO:0000256" key="12">
    <source>
        <dbReference type="ARBA" id="ARBA00048160"/>
    </source>
</evidence>
<comment type="pathway">
    <text evidence="1">Carbohydrate degradation; glycolysis; D-glyceraldehyde 3-phosphate and glycerone phosphate from D-glucose: step 1/4.</text>
</comment>
<dbReference type="PRINTS" id="PR00475">
    <property type="entry name" value="HEXOKINASE"/>
</dbReference>
<comment type="catalytic activity">
    <reaction evidence="10">
        <text>a D-hexose + ATP = a D-hexose 6-phosphate + ADP + H(+)</text>
        <dbReference type="Rhea" id="RHEA:22740"/>
        <dbReference type="ChEBI" id="CHEBI:4194"/>
        <dbReference type="ChEBI" id="CHEBI:15378"/>
        <dbReference type="ChEBI" id="CHEBI:30616"/>
        <dbReference type="ChEBI" id="CHEBI:229467"/>
        <dbReference type="ChEBI" id="CHEBI:456216"/>
        <dbReference type="EC" id="2.7.1.1"/>
    </reaction>
    <physiologicalReaction direction="left-to-right" evidence="10">
        <dbReference type="Rhea" id="RHEA:22741"/>
    </physiologicalReaction>
</comment>
<dbReference type="GO" id="GO:0004340">
    <property type="term" value="F:glucokinase activity"/>
    <property type="evidence" value="ECO:0007669"/>
    <property type="project" value="TreeGrafter"/>
</dbReference>
<keyword evidence="5" id="KW-0808">Transferase</keyword>
<evidence type="ECO:0000256" key="6">
    <source>
        <dbReference type="ARBA" id="ARBA00022741"/>
    </source>
</evidence>
<keyword evidence="8" id="KW-0067">ATP-binding</keyword>
<comment type="catalytic activity">
    <reaction evidence="13">
        <text>D-mannose + ATP = D-mannose 6-phosphate + ADP + H(+)</text>
        <dbReference type="Rhea" id="RHEA:11028"/>
        <dbReference type="ChEBI" id="CHEBI:4208"/>
        <dbReference type="ChEBI" id="CHEBI:15378"/>
        <dbReference type="ChEBI" id="CHEBI:30616"/>
        <dbReference type="ChEBI" id="CHEBI:58735"/>
        <dbReference type="ChEBI" id="CHEBI:456216"/>
        <dbReference type="EC" id="2.7.1.1"/>
    </reaction>
    <physiologicalReaction direction="left-to-right" evidence="13">
        <dbReference type="Rhea" id="RHEA:11029"/>
    </physiologicalReaction>
</comment>
<dbReference type="EC" id="2.7.1.1" evidence="4"/>
<reference evidence="17 18" key="1">
    <citation type="journal article" date="2018" name="Sci. Rep.">
        <title>Comparative analysis of the Pocillopora damicornis genome highlights role of immune system in coral evolution.</title>
        <authorList>
            <person name="Cunning R."/>
            <person name="Bay R.A."/>
            <person name="Gillette P."/>
            <person name="Baker A.C."/>
            <person name="Traylor-Knowles N."/>
        </authorList>
    </citation>
    <scope>NUCLEOTIDE SEQUENCE [LARGE SCALE GENOMIC DNA]</scope>
    <source>
        <strain evidence="17">RSMAS</strain>
        <tissue evidence="17">Whole animal</tissue>
    </source>
</reference>
<comment type="caution">
    <text evidence="17">The sequence shown here is derived from an EMBL/GenBank/DDBJ whole genome shotgun (WGS) entry which is preliminary data.</text>
</comment>
<keyword evidence="9" id="KW-0324">Glycolysis</keyword>
<dbReference type="GO" id="GO:0005524">
    <property type="term" value="F:ATP binding"/>
    <property type="evidence" value="ECO:0007669"/>
    <property type="project" value="UniProtKB-KW"/>
</dbReference>
<comment type="catalytic activity">
    <reaction evidence="11">
        <text>D-fructose + ATP = D-fructose 6-phosphate + ADP + H(+)</text>
        <dbReference type="Rhea" id="RHEA:16125"/>
        <dbReference type="ChEBI" id="CHEBI:15378"/>
        <dbReference type="ChEBI" id="CHEBI:30616"/>
        <dbReference type="ChEBI" id="CHEBI:37721"/>
        <dbReference type="ChEBI" id="CHEBI:61527"/>
        <dbReference type="ChEBI" id="CHEBI:456216"/>
        <dbReference type="EC" id="2.7.1.1"/>
    </reaction>
    <physiologicalReaction direction="left-to-right" evidence="11">
        <dbReference type="Rhea" id="RHEA:16126"/>
    </physiologicalReaction>
</comment>
<dbReference type="Pfam" id="PF03727">
    <property type="entry name" value="Hexokinase_2"/>
    <property type="match status" value="2"/>
</dbReference>
<dbReference type="GO" id="GO:0005536">
    <property type="term" value="F:D-glucose binding"/>
    <property type="evidence" value="ECO:0007669"/>
    <property type="project" value="InterPro"/>
</dbReference>
<dbReference type="Gene3D" id="3.30.420.40">
    <property type="match status" value="2"/>
</dbReference>
<comment type="similarity">
    <text evidence="3">Belongs to the hexokinase family.</text>
</comment>
<feature type="domain" description="Hexokinase N-terminal" evidence="15">
    <location>
        <begin position="33"/>
        <end position="228"/>
    </location>
</feature>
<dbReference type="PROSITE" id="PS00378">
    <property type="entry name" value="HEXOKINASE_1"/>
    <property type="match status" value="2"/>
</dbReference>
<dbReference type="GO" id="GO:0006006">
    <property type="term" value="P:glucose metabolic process"/>
    <property type="evidence" value="ECO:0007669"/>
    <property type="project" value="TreeGrafter"/>
</dbReference>
<dbReference type="GO" id="GO:0006096">
    <property type="term" value="P:glycolytic process"/>
    <property type="evidence" value="ECO:0007669"/>
    <property type="project" value="UniProtKB-UniPathway"/>
</dbReference>
<dbReference type="PANTHER" id="PTHR19443">
    <property type="entry name" value="HEXOKINASE"/>
    <property type="match status" value="1"/>
</dbReference>
<comment type="catalytic activity">
    <reaction evidence="12">
        <text>D-glucose + ATP = D-glucose 6-phosphate + ADP + H(+)</text>
        <dbReference type="Rhea" id="RHEA:17825"/>
        <dbReference type="ChEBI" id="CHEBI:4167"/>
        <dbReference type="ChEBI" id="CHEBI:15378"/>
        <dbReference type="ChEBI" id="CHEBI:30616"/>
        <dbReference type="ChEBI" id="CHEBI:61548"/>
        <dbReference type="ChEBI" id="CHEBI:456216"/>
        <dbReference type="EC" id="2.7.1.1"/>
    </reaction>
    <physiologicalReaction direction="left-to-right" evidence="12">
        <dbReference type="Rhea" id="RHEA:17826"/>
    </physiologicalReaction>
</comment>
<dbReference type="STRING" id="46731.A0A3M6U1H0"/>
<dbReference type="GO" id="GO:0005829">
    <property type="term" value="C:cytosol"/>
    <property type="evidence" value="ECO:0007669"/>
    <property type="project" value="TreeGrafter"/>
</dbReference>
<dbReference type="Pfam" id="PF00349">
    <property type="entry name" value="Hexokinase_1"/>
    <property type="match status" value="2"/>
</dbReference>
<evidence type="ECO:0000259" key="16">
    <source>
        <dbReference type="Pfam" id="PF03727"/>
    </source>
</evidence>
<evidence type="ECO:0000313" key="18">
    <source>
        <dbReference type="Proteomes" id="UP000275408"/>
    </source>
</evidence>
<evidence type="ECO:0000256" key="8">
    <source>
        <dbReference type="ARBA" id="ARBA00022840"/>
    </source>
</evidence>
<organism evidence="17 18">
    <name type="scientific">Pocillopora damicornis</name>
    <name type="common">Cauliflower coral</name>
    <name type="synonym">Millepora damicornis</name>
    <dbReference type="NCBI Taxonomy" id="46731"/>
    <lineage>
        <taxon>Eukaryota</taxon>
        <taxon>Metazoa</taxon>
        <taxon>Cnidaria</taxon>
        <taxon>Anthozoa</taxon>
        <taxon>Hexacorallia</taxon>
        <taxon>Scleractinia</taxon>
        <taxon>Astrocoeniina</taxon>
        <taxon>Pocilloporidae</taxon>
        <taxon>Pocillopora</taxon>
    </lineage>
</organism>
<dbReference type="PANTHER" id="PTHR19443:SF16">
    <property type="entry name" value="HEXOKINASE TYPE 1-RELATED"/>
    <property type="match status" value="1"/>
</dbReference>
<dbReference type="GO" id="GO:0005739">
    <property type="term" value="C:mitochondrion"/>
    <property type="evidence" value="ECO:0007669"/>
    <property type="project" value="TreeGrafter"/>
</dbReference>
<evidence type="ECO:0000256" key="13">
    <source>
        <dbReference type="ARBA" id="ARBA00050361"/>
    </source>
</evidence>
<feature type="domain" description="Hexokinase C-terminal" evidence="16">
    <location>
        <begin position="709"/>
        <end position="940"/>
    </location>
</feature>
<evidence type="ECO:0000256" key="3">
    <source>
        <dbReference type="ARBA" id="ARBA00009225"/>
    </source>
</evidence>
<protein>
    <recommendedName>
        <fullName evidence="4">hexokinase</fullName>
        <ecNumber evidence="4">2.7.1.1</ecNumber>
    </recommendedName>
</protein>
<dbReference type="FunFam" id="3.30.420.40:FF:000805">
    <property type="entry name" value="Hexokinase-2"/>
    <property type="match status" value="1"/>
</dbReference>
<sequence length="947" mass="104305">MGNTGNMFSAIPFAKSLFETLSQALTGRDEVLEVLGAFDLSNESLQEIMSLLIGDFQKGLSADESERAESPIKMLPTYVRAIPDGSEEGDFLALDLGGTNFRVLKISLEDGKVNMESEIYPLAQNLMTSDANTLFDYIAGCILLFVKKNKISEKSLPLGFTFSFPVKQLSLTSGLLIRWTKGFSVDGVENEDVVKLLHEALIRNGVSASVDVVALVNDTTGTMMSCAFENPSVSAGLILGTGTNACYMENLDNVPKWDGDRDEPRQVIINTEWGAFGDNGSWNHLRTKYDEQVDKDSLNPGMQLFEKMISGMYLGELCRIVCMDLADKKLLFKGQASDKFKTKNSFLTKFVSDVESHQRHKIDEVLKELGVEKQTSESDIEVLQRVCAAVSIRAARLAAAGIASIAKKTGNYTTTIAVDGSLFKKHPQFKRYMQETLSEILPQSNITLMLSEDGSGKGAALIAAILVDLKSLAESVKVENMFAATSFAQLVCESLTRAFTKRDEVSDVLGAFDLSREAVLEITNRLWKDFDRGLSADENERANSPVKMLPTYVRKIPDGSESGNFLAVDLGGTKFRVLSISIQNGEIKDKIEFPPLDQTIKTSDAETFFNYIAHHISLFVKKHELNDQLLPLGFTFSFPVKQSSLSSGFLIRWTKGFTASGVVNEDVVKLLQEALGRKGIGSNVEVLAIVNDTTGTMMSCAFKNPSVSAGLILGTGTNACYMEHLDNVPKWDGDRDEPRQVIINTEWGAFGDNGSLNHVRTKYDEQVDKNSLNPGMQLFEKMISGMYLGELVRIVCMDLVDKKLLFKGQVSEKFRTKDSFPAEFVSWVESGEKHQIDEVLRDMKMDNEQATGSDIEILQRVCAAVSIRAARLAAAGVATIVKKTGKYTTTIAVDGSLFKNHPQFKRYMQETLREILPQANITLMLSKDGSGRGAALIAAVAQRMYST</sequence>
<dbReference type="InterPro" id="IPR001312">
    <property type="entry name" value="Hexokinase"/>
</dbReference>
<dbReference type="InterPro" id="IPR022673">
    <property type="entry name" value="Hexokinase_C"/>
</dbReference>
<dbReference type="GO" id="GO:0001678">
    <property type="term" value="P:intracellular glucose homeostasis"/>
    <property type="evidence" value="ECO:0007669"/>
    <property type="project" value="InterPro"/>
</dbReference>
<dbReference type="AlphaFoldDB" id="A0A3M6U1H0"/>
<evidence type="ECO:0000256" key="1">
    <source>
        <dbReference type="ARBA" id="ARBA00004888"/>
    </source>
</evidence>
<dbReference type="Proteomes" id="UP000275408">
    <property type="component" value="Unassembled WGS sequence"/>
</dbReference>
<dbReference type="PROSITE" id="PS51748">
    <property type="entry name" value="HEXOKINASE_2"/>
    <property type="match status" value="2"/>
</dbReference>
<dbReference type="InterPro" id="IPR043129">
    <property type="entry name" value="ATPase_NBD"/>
</dbReference>
<comment type="pathway">
    <text evidence="2">Carbohydrate metabolism; hexose metabolism.</text>
</comment>
<name>A0A3M6U1H0_POCDA</name>
<dbReference type="UniPathway" id="UPA00109">
    <property type="reaction ID" value="UER00180"/>
</dbReference>
<keyword evidence="18" id="KW-1185">Reference proteome</keyword>
<proteinExistence type="inferred from homology"/>
<evidence type="ECO:0000256" key="4">
    <source>
        <dbReference type="ARBA" id="ARBA00012324"/>
    </source>
</evidence>
<dbReference type="EMBL" id="RCHS01002416">
    <property type="protein sequence ID" value="RMX47461.1"/>
    <property type="molecule type" value="Genomic_DNA"/>
</dbReference>